<feature type="compositionally biased region" description="Acidic residues" evidence="4">
    <location>
        <begin position="166"/>
        <end position="177"/>
    </location>
</feature>
<dbReference type="AlphaFoldDB" id="A0A2G5HIS1"/>
<dbReference type="Proteomes" id="UP000230605">
    <property type="component" value="Chromosome 7"/>
</dbReference>
<organism evidence="5 7">
    <name type="scientific">Cercospora beticola</name>
    <name type="common">Sugarbeet leaf spot fungus</name>
    <dbReference type="NCBI Taxonomy" id="122368"/>
    <lineage>
        <taxon>Eukaryota</taxon>
        <taxon>Fungi</taxon>
        <taxon>Dikarya</taxon>
        <taxon>Ascomycota</taxon>
        <taxon>Pezizomycotina</taxon>
        <taxon>Dothideomycetes</taxon>
        <taxon>Dothideomycetidae</taxon>
        <taxon>Mycosphaerellales</taxon>
        <taxon>Mycosphaerellaceae</taxon>
        <taxon>Cercospora</taxon>
    </lineage>
</organism>
<dbReference type="Gene3D" id="1.25.40.20">
    <property type="entry name" value="Ankyrin repeat-containing domain"/>
    <property type="match status" value="1"/>
</dbReference>
<evidence type="ECO:0000256" key="1">
    <source>
        <dbReference type="ARBA" id="ARBA00022737"/>
    </source>
</evidence>
<name>A0A2G5HIS1_CERBT</name>
<evidence type="ECO:0000256" key="3">
    <source>
        <dbReference type="PROSITE-ProRule" id="PRU00023"/>
    </source>
</evidence>
<sequence length="197" mass="20902">MHSSGPPALTFDEVDDLLYFTRANEVQDLQQTITELSQKYSCSAKDVLEAAIDPESGNTVLHFCSANGLAELLPSLLSQLGAAEGTPASFVNHGNKEGNTPLHWAAYNGHLNIVKLLIAAGADMWQKNAAGHLAMFEAERADKNDVVQYLLEAGGKEVERAGEEGQPSEEDVEDVQEGEASSSAQATAGDVNMGNAS</sequence>
<keyword evidence="2 3" id="KW-0040">ANK repeat</keyword>
<feature type="region of interest" description="Disordered" evidence="4">
    <location>
        <begin position="157"/>
        <end position="197"/>
    </location>
</feature>
<reference evidence="6 8" key="2">
    <citation type="submission" date="2023-09" db="EMBL/GenBank/DDBJ databases">
        <title>Complete-Gapless Cercospora beticola genome.</title>
        <authorList>
            <person name="Wyatt N.A."/>
            <person name="Spanner R.E."/>
            <person name="Bolton M.D."/>
        </authorList>
    </citation>
    <scope>NUCLEOTIDE SEQUENCE [LARGE SCALE GENOMIC DNA]</scope>
    <source>
        <strain evidence="6">Cb09-40</strain>
    </source>
</reference>
<dbReference type="OrthoDB" id="10057496at2759"/>
<evidence type="ECO:0000313" key="5">
    <source>
        <dbReference type="EMBL" id="PIA92429.1"/>
    </source>
</evidence>
<evidence type="ECO:0000313" key="7">
    <source>
        <dbReference type="Proteomes" id="UP000230605"/>
    </source>
</evidence>
<dbReference type="PROSITE" id="PS50088">
    <property type="entry name" value="ANK_REPEAT"/>
    <property type="match status" value="1"/>
</dbReference>
<protein>
    <submittedName>
        <fullName evidence="5">Ankyrin repeat-containing protein</fullName>
    </submittedName>
</protein>
<evidence type="ECO:0000313" key="6">
    <source>
        <dbReference type="EMBL" id="WPB05747.1"/>
    </source>
</evidence>
<accession>A0A2G5HIS1</accession>
<proteinExistence type="predicted"/>
<evidence type="ECO:0000313" key="8">
    <source>
        <dbReference type="Proteomes" id="UP001302367"/>
    </source>
</evidence>
<feature type="repeat" description="ANK" evidence="3">
    <location>
        <begin position="97"/>
        <end position="129"/>
    </location>
</feature>
<dbReference type="InterPro" id="IPR051637">
    <property type="entry name" value="Ank_repeat_dom-contain_49"/>
</dbReference>
<dbReference type="PRINTS" id="PR01415">
    <property type="entry name" value="ANKYRIN"/>
</dbReference>
<dbReference type="InterPro" id="IPR002110">
    <property type="entry name" value="Ankyrin_rpt"/>
</dbReference>
<evidence type="ECO:0000256" key="2">
    <source>
        <dbReference type="ARBA" id="ARBA00023043"/>
    </source>
</evidence>
<dbReference type="SUPFAM" id="SSF48403">
    <property type="entry name" value="Ankyrin repeat"/>
    <property type="match status" value="1"/>
</dbReference>
<keyword evidence="1" id="KW-0677">Repeat</keyword>
<dbReference type="PROSITE" id="PS50297">
    <property type="entry name" value="ANK_REP_REGION"/>
    <property type="match status" value="1"/>
</dbReference>
<gene>
    <name evidence="5" type="ORF">CB0940_09906</name>
    <name evidence="6" type="ORF">RHO25_010401</name>
</gene>
<keyword evidence="8" id="KW-1185">Reference proteome</keyword>
<dbReference type="Proteomes" id="UP001302367">
    <property type="component" value="Chromosome 7"/>
</dbReference>
<dbReference type="EMBL" id="LKMD01000106">
    <property type="protein sequence ID" value="PIA92429.1"/>
    <property type="molecule type" value="Genomic_DNA"/>
</dbReference>
<dbReference type="PANTHER" id="PTHR24180:SF45">
    <property type="entry name" value="POLY [ADP-RIBOSE] POLYMERASE TANKYRASE"/>
    <property type="match status" value="1"/>
</dbReference>
<dbReference type="SMART" id="SM00248">
    <property type="entry name" value="ANK"/>
    <property type="match status" value="3"/>
</dbReference>
<evidence type="ECO:0000256" key="4">
    <source>
        <dbReference type="SAM" id="MobiDB-lite"/>
    </source>
</evidence>
<dbReference type="Pfam" id="PF12796">
    <property type="entry name" value="Ank_2"/>
    <property type="match status" value="1"/>
</dbReference>
<dbReference type="InterPro" id="IPR036770">
    <property type="entry name" value="Ankyrin_rpt-contain_sf"/>
</dbReference>
<reference evidence="5 7" key="1">
    <citation type="submission" date="2015-10" db="EMBL/GenBank/DDBJ databases">
        <title>The cercosporin biosynthetic gene cluster was horizontally transferred to several fungal lineages and shown to be expanded in Cercospora beticola based on microsynteny with recipient genomes.</title>
        <authorList>
            <person name="De Jonge R."/>
            <person name="Ebert M.K."/>
            <person name="Suttle J.C."/>
            <person name="Jurick Ii W.M."/>
            <person name="Secor G.A."/>
            <person name="Thomma B.P."/>
            <person name="Van De Peer Y."/>
            <person name="Bolton M.D."/>
        </authorList>
    </citation>
    <scope>NUCLEOTIDE SEQUENCE [LARGE SCALE GENOMIC DNA]</scope>
    <source>
        <strain evidence="5 7">09-40</strain>
    </source>
</reference>
<dbReference type="EMBL" id="CP134190">
    <property type="protein sequence ID" value="WPB05747.1"/>
    <property type="molecule type" value="Genomic_DNA"/>
</dbReference>
<dbReference type="PANTHER" id="PTHR24180">
    <property type="entry name" value="CYCLIN-DEPENDENT KINASE INHIBITOR 2C-RELATED"/>
    <property type="match status" value="1"/>
</dbReference>